<dbReference type="SUPFAM" id="SSF49482">
    <property type="entry name" value="Aromatic compound dioxygenase"/>
    <property type="match status" value="1"/>
</dbReference>
<proteinExistence type="predicted"/>
<keyword evidence="4" id="KW-0223">Dioxygenase</keyword>
<evidence type="ECO:0000313" key="4">
    <source>
        <dbReference type="EMBL" id="KAF1940819.1"/>
    </source>
</evidence>
<keyword evidence="5" id="KW-1185">Reference proteome</keyword>
<evidence type="ECO:0000256" key="2">
    <source>
        <dbReference type="SAM" id="SignalP"/>
    </source>
</evidence>
<dbReference type="AlphaFoldDB" id="A0A6A5SMY1"/>
<keyword evidence="2" id="KW-0732">Signal</keyword>
<dbReference type="InterPro" id="IPR000627">
    <property type="entry name" value="Intradiol_dOase_C"/>
</dbReference>
<dbReference type="PANTHER" id="PTHR34315">
    <property type="match status" value="1"/>
</dbReference>
<dbReference type="Gene3D" id="2.60.130.10">
    <property type="entry name" value="Aromatic compound dioxygenase"/>
    <property type="match status" value="1"/>
</dbReference>
<dbReference type="GO" id="GO:0008199">
    <property type="term" value="F:ferric iron binding"/>
    <property type="evidence" value="ECO:0007669"/>
    <property type="project" value="InterPro"/>
</dbReference>
<gene>
    <name evidence="4" type="ORF">EJ02DRAFT_503933</name>
</gene>
<evidence type="ECO:0000256" key="1">
    <source>
        <dbReference type="SAM" id="MobiDB-lite"/>
    </source>
</evidence>
<dbReference type="GO" id="GO:0016702">
    <property type="term" value="F:oxidoreductase activity, acting on single donors with incorporation of molecular oxygen, incorporation of two atoms of oxygen"/>
    <property type="evidence" value="ECO:0007669"/>
    <property type="project" value="InterPro"/>
</dbReference>
<dbReference type="InterPro" id="IPR015889">
    <property type="entry name" value="Intradiol_dOase_core"/>
</dbReference>
<organism evidence="4 5">
    <name type="scientific">Clathrospora elynae</name>
    <dbReference type="NCBI Taxonomy" id="706981"/>
    <lineage>
        <taxon>Eukaryota</taxon>
        <taxon>Fungi</taxon>
        <taxon>Dikarya</taxon>
        <taxon>Ascomycota</taxon>
        <taxon>Pezizomycotina</taxon>
        <taxon>Dothideomycetes</taxon>
        <taxon>Pleosporomycetidae</taxon>
        <taxon>Pleosporales</taxon>
        <taxon>Diademaceae</taxon>
        <taxon>Clathrospora</taxon>
    </lineage>
</organism>
<feature type="region of interest" description="Disordered" evidence="1">
    <location>
        <begin position="359"/>
        <end position="414"/>
    </location>
</feature>
<protein>
    <submittedName>
        <fullName evidence="4">Aromatic compound dioxygenase</fullName>
    </submittedName>
</protein>
<evidence type="ECO:0000313" key="5">
    <source>
        <dbReference type="Proteomes" id="UP000800038"/>
    </source>
</evidence>
<feature type="signal peptide" evidence="2">
    <location>
        <begin position="1"/>
        <end position="19"/>
    </location>
</feature>
<feature type="domain" description="Intradiol ring-cleavage dioxygenases" evidence="3">
    <location>
        <begin position="146"/>
        <end position="276"/>
    </location>
</feature>
<dbReference type="OrthoDB" id="121380at2759"/>
<dbReference type="CDD" id="cd03457">
    <property type="entry name" value="intradiol_dioxygenase_like"/>
    <property type="match status" value="1"/>
</dbReference>
<reference evidence="4" key="1">
    <citation type="journal article" date="2020" name="Stud. Mycol.">
        <title>101 Dothideomycetes genomes: a test case for predicting lifestyles and emergence of pathogens.</title>
        <authorList>
            <person name="Haridas S."/>
            <person name="Albert R."/>
            <person name="Binder M."/>
            <person name="Bloem J."/>
            <person name="Labutti K."/>
            <person name="Salamov A."/>
            <person name="Andreopoulos B."/>
            <person name="Baker S."/>
            <person name="Barry K."/>
            <person name="Bills G."/>
            <person name="Bluhm B."/>
            <person name="Cannon C."/>
            <person name="Castanera R."/>
            <person name="Culley D."/>
            <person name="Daum C."/>
            <person name="Ezra D."/>
            <person name="Gonzalez J."/>
            <person name="Henrissat B."/>
            <person name="Kuo A."/>
            <person name="Liang C."/>
            <person name="Lipzen A."/>
            <person name="Lutzoni F."/>
            <person name="Magnuson J."/>
            <person name="Mondo S."/>
            <person name="Nolan M."/>
            <person name="Ohm R."/>
            <person name="Pangilinan J."/>
            <person name="Park H.-J."/>
            <person name="Ramirez L."/>
            <person name="Alfaro M."/>
            <person name="Sun H."/>
            <person name="Tritt A."/>
            <person name="Yoshinaga Y."/>
            <person name="Zwiers L.-H."/>
            <person name="Turgeon B."/>
            <person name="Goodwin S."/>
            <person name="Spatafora J."/>
            <person name="Crous P."/>
            <person name="Grigoriev I."/>
        </authorList>
    </citation>
    <scope>NUCLEOTIDE SEQUENCE</scope>
    <source>
        <strain evidence="4">CBS 161.51</strain>
    </source>
</reference>
<feature type="chain" id="PRO_5025654668" evidence="2">
    <location>
        <begin position="20"/>
        <end position="414"/>
    </location>
</feature>
<dbReference type="EMBL" id="ML976057">
    <property type="protein sequence ID" value="KAF1940819.1"/>
    <property type="molecule type" value="Genomic_DNA"/>
</dbReference>
<feature type="compositionally biased region" description="Low complexity" evidence="1">
    <location>
        <begin position="373"/>
        <end position="399"/>
    </location>
</feature>
<sequence>MKLTSLFGAAALLLQQSIAHPGQSAEDHAQEVAERNEYLSNNRRSLAHCADTLKARGNDVAMHARRSAMVEKLRAERAINTEERLMKAIERSYLRARDLNASLATSHESNMTGITVDTDPSILFAGNNSCILSPEVTQGPYWVQGELIRSNITETQVGVPLTLDIQVVDVNTCEPVPQVFLEIWHCNSTGVYGGVVASGNGNANDTTNLDNTSLRGIQQSDEEGVVVFQTIFPGHYIGRTLHIHVISHNNATVNPNSTLSGGSITHVGQMYFDQDLISLVETQEPYVSNTQELTTNADDMFLPGSATTVDPFVEYVLLGDDISEGLFGWLAFGMDSTNSFMNITPKAYLTENGGVTNENAVGPMFGNDPSQLSSGADASSTPTPSTAVSSESVPSASGGHPFGGHPSGIHPSTT</sequence>
<accession>A0A6A5SMY1</accession>
<dbReference type="Proteomes" id="UP000800038">
    <property type="component" value="Unassembled WGS sequence"/>
</dbReference>
<keyword evidence="4" id="KW-0560">Oxidoreductase</keyword>
<dbReference type="Pfam" id="PF00775">
    <property type="entry name" value="Dioxygenase_C"/>
    <property type="match status" value="1"/>
</dbReference>
<dbReference type="PANTHER" id="PTHR34315:SF1">
    <property type="entry name" value="INTRADIOL RING-CLEAVAGE DIOXYGENASES DOMAIN-CONTAINING PROTEIN-RELATED"/>
    <property type="match status" value="1"/>
</dbReference>
<evidence type="ECO:0000259" key="3">
    <source>
        <dbReference type="Pfam" id="PF00775"/>
    </source>
</evidence>
<name>A0A6A5SMY1_9PLEO</name>